<keyword evidence="3" id="KW-1185">Reference proteome</keyword>
<protein>
    <recommendedName>
        <fullName evidence="4">Chromatin elongation factor spt5</fullName>
    </recommendedName>
</protein>
<proteinExistence type="predicted"/>
<feature type="compositionally biased region" description="Basic and acidic residues" evidence="1">
    <location>
        <begin position="548"/>
        <end position="561"/>
    </location>
</feature>
<evidence type="ECO:0000313" key="3">
    <source>
        <dbReference type="Proteomes" id="UP001465976"/>
    </source>
</evidence>
<reference evidence="2 3" key="1">
    <citation type="submission" date="2024-02" db="EMBL/GenBank/DDBJ databases">
        <title>A draft genome for the cacao thread blight pathogen Marasmius crinis-equi.</title>
        <authorList>
            <person name="Cohen S.P."/>
            <person name="Baruah I.K."/>
            <person name="Amoako-Attah I."/>
            <person name="Bukari Y."/>
            <person name="Meinhardt L.W."/>
            <person name="Bailey B.A."/>
        </authorList>
    </citation>
    <scope>NUCLEOTIDE SEQUENCE [LARGE SCALE GENOMIC DNA]</scope>
    <source>
        <strain evidence="2 3">GH-76</strain>
    </source>
</reference>
<name>A0ABR3FUR9_9AGAR</name>
<organism evidence="2 3">
    <name type="scientific">Marasmius crinis-equi</name>
    <dbReference type="NCBI Taxonomy" id="585013"/>
    <lineage>
        <taxon>Eukaryota</taxon>
        <taxon>Fungi</taxon>
        <taxon>Dikarya</taxon>
        <taxon>Basidiomycota</taxon>
        <taxon>Agaricomycotina</taxon>
        <taxon>Agaricomycetes</taxon>
        <taxon>Agaricomycetidae</taxon>
        <taxon>Agaricales</taxon>
        <taxon>Marasmiineae</taxon>
        <taxon>Marasmiaceae</taxon>
        <taxon>Marasmius</taxon>
    </lineage>
</organism>
<gene>
    <name evidence="2" type="ORF">V5O48_002770</name>
</gene>
<feature type="compositionally biased region" description="Low complexity" evidence="1">
    <location>
        <begin position="598"/>
        <end position="609"/>
    </location>
</feature>
<evidence type="ECO:0000313" key="2">
    <source>
        <dbReference type="EMBL" id="KAL0579208.1"/>
    </source>
</evidence>
<sequence length="798" mass="89060">MSTQHIIDFVPEVESDPEDAELNVDLENENSIMHDKSSETAISEVSQTFRHQHSATKHRRDPDRLPREKLADNALLYRTISSEYKDRPPFAPGEWVRVLYGLYEGDVAQVYRTSRAVSGEVGYLVFLVPRLPSLDEMRSKKRKQRPTLPRRLFDPKQYDIDVPPQKTGQYAGYKFRGLWLSHGLLIKFFHVRDLISTMSVPPDTPTLFANHPFCQKFPIPVVDSWSFKTWEEVDVSGDMKAPDGRGHLIILEDGQLRVDLGAGILYPVGRANLKKVVIPGDMVSVMTPGEERHGVVIEKYGTLLALGDMVFPEIIRFFAHVNCVRRESTFMYPTQAPWVGAEVTIIRGPYARRTGIIRHTQVSRHKDCLRVSVYMPELDHSARIDDVDVHIQGTGQHISDVFPLGPTPGLDRSLRKAQVPWKGVRVGLIKGHYKGATATVRDVARTYNSSSVSGLEVTVELDIIRPGMGLEKIFYEFVRELRSGWPLNDFRPVTETQQDFLPHFNYVGNVVHFSEKAVAWKELAISEGPSRASTPITGLHEASTLTSGDERASTPVPHDDPNQQMDIWNPGYENWEPSTSPPDPSPSSPSSPPPSFPLPSNSTSTAASPSHFLSHSKLVGMKVLVDIISGVEATMSKAKGVFVELHESPVTVVEARLSKTKTKSVIIPLESISRFRKPPSPDSLLVIISGEDQHIGKVVRRAGTLGSGEGLVFICVVFDGQDDKSKMTGEILEVTPDQVMTVEESPQVRFWAKNLMQLILAHARVALKSRRTPGERNYESWTALIKGQNDNIARAMAS</sequence>
<evidence type="ECO:0008006" key="4">
    <source>
        <dbReference type="Google" id="ProtNLM"/>
    </source>
</evidence>
<dbReference type="Proteomes" id="UP001465976">
    <property type="component" value="Unassembled WGS sequence"/>
</dbReference>
<comment type="caution">
    <text evidence="2">The sequence shown here is derived from an EMBL/GenBank/DDBJ whole genome shotgun (WGS) entry which is preliminary data.</text>
</comment>
<feature type="compositionally biased region" description="Pro residues" evidence="1">
    <location>
        <begin position="579"/>
        <end position="597"/>
    </location>
</feature>
<feature type="region of interest" description="Disordered" evidence="1">
    <location>
        <begin position="529"/>
        <end position="609"/>
    </location>
</feature>
<evidence type="ECO:0000256" key="1">
    <source>
        <dbReference type="SAM" id="MobiDB-lite"/>
    </source>
</evidence>
<dbReference type="EMBL" id="JBAHYK010000067">
    <property type="protein sequence ID" value="KAL0579208.1"/>
    <property type="molecule type" value="Genomic_DNA"/>
</dbReference>
<accession>A0ABR3FUR9</accession>